<feature type="signal peptide" evidence="11">
    <location>
        <begin position="1"/>
        <end position="23"/>
    </location>
</feature>
<dbReference type="EMBL" id="CAICTM010000493">
    <property type="protein sequence ID" value="CAB9511630.1"/>
    <property type="molecule type" value="Genomic_DNA"/>
</dbReference>
<dbReference type="Proteomes" id="UP001153069">
    <property type="component" value="Unassembled WGS sequence"/>
</dbReference>
<dbReference type="OrthoDB" id="10045365at2759"/>
<feature type="transmembrane region" description="Helical" evidence="10">
    <location>
        <begin position="377"/>
        <end position="397"/>
    </location>
</feature>
<dbReference type="AlphaFoldDB" id="A0A9N8HGN7"/>
<dbReference type="GO" id="GO:0016020">
    <property type="term" value="C:membrane"/>
    <property type="evidence" value="ECO:0007669"/>
    <property type="project" value="UniProtKB-SubCell"/>
</dbReference>
<keyword evidence="2 10" id="KW-0812">Transmembrane</keyword>
<dbReference type="PANTHER" id="PTHR22702:SF1">
    <property type="entry name" value="PROTEASE-ASSOCIATED DOMAIN-CONTAINING PROTEIN 1"/>
    <property type="match status" value="1"/>
</dbReference>
<organism evidence="13 14">
    <name type="scientific">Seminavis robusta</name>
    <dbReference type="NCBI Taxonomy" id="568900"/>
    <lineage>
        <taxon>Eukaryota</taxon>
        <taxon>Sar</taxon>
        <taxon>Stramenopiles</taxon>
        <taxon>Ochrophyta</taxon>
        <taxon>Bacillariophyta</taxon>
        <taxon>Bacillariophyceae</taxon>
        <taxon>Bacillariophycidae</taxon>
        <taxon>Naviculales</taxon>
        <taxon>Naviculaceae</taxon>
        <taxon>Seminavis</taxon>
    </lineage>
</organism>
<evidence type="ECO:0000313" key="14">
    <source>
        <dbReference type="Proteomes" id="UP001153069"/>
    </source>
</evidence>
<feature type="chain" id="PRO_5040306388" evidence="11">
    <location>
        <begin position="24"/>
        <end position="480"/>
    </location>
</feature>
<evidence type="ECO:0000256" key="10">
    <source>
        <dbReference type="SAM" id="Phobius"/>
    </source>
</evidence>
<keyword evidence="14" id="KW-1185">Reference proteome</keyword>
<evidence type="ECO:0000256" key="2">
    <source>
        <dbReference type="ARBA" id="ARBA00022692"/>
    </source>
</evidence>
<comment type="caution">
    <text evidence="13">The sequence shown here is derived from an EMBL/GenBank/DDBJ whole genome shotgun (WGS) entry which is preliminary data.</text>
</comment>
<comment type="subcellular location">
    <subcellularLocation>
        <location evidence="8">Endomembrane system</location>
        <topology evidence="8">Single-pass membrane protein</topology>
    </subcellularLocation>
    <subcellularLocation>
        <location evidence="1">Membrane</location>
        <topology evidence="1">Single-pass type I membrane protein</topology>
    </subcellularLocation>
</comment>
<evidence type="ECO:0000256" key="7">
    <source>
        <dbReference type="ARBA" id="ARBA00023180"/>
    </source>
</evidence>
<protein>
    <submittedName>
        <fullName evidence="13">Vacuolar-sorting receptor</fullName>
    </submittedName>
</protein>
<keyword evidence="6 10" id="KW-0472">Membrane</keyword>
<evidence type="ECO:0000256" key="9">
    <source>
        <dbReference type="SAM" id="MobiDB-lite"/>
    </source>
</evidence>
<dbReference type="GO" id="GO:0012505">
    <property type="term" value="C:endomembrane system"/>
    <property type="evidence" value="ECO:0007669"/>
    <property type="project" value="UniProtKB-SubCell"/>
</dbReference>
<dbReference type="InterPro" id="IPR056858">
    <property type="entry name" value="VSR_TRX"/>
</dbReference>
<feature type="compositionally biased region" description="Low complexity" evidence="9">
    <location>
        <begin position="342"/>
        <end position="360"/>
    </location>
</feature>
<name>A0A9N8HGN7_9STRA</name>
<keyword evidence="4" id="KW-0677">Repeat</keyword>
<feature type="region of interest" description="Disordered" evidence="9">
    <location>
        <begin position="341"/>
        <end position="367"/>
    </location>
</feature>
<evidence type="ECO:0000256" key="5">
    <source>
        <dbReference type="ARBA" id="ARBA00022989"/>
    </source>
</evidence>
<evidence type="ECO:0000256" key="1">
    <source>
        <dbReference type="ARBA" id="ARBA00004479"/>
    </source>
</evidence>
<keyword evidence="5 10" id="KW-1133">Transmembrane helix</keyword>
<keyword evidence="3 11" id="KW-0732">Signal</keyword>
<evidence type="ECO:0000256" key="3">
    <source>
        <dbReference type="ARBA" id="ARBA00022729"/>
    </source>
</evidence>
<keyword evidence="13" id="KW-0675">Receptor</keyword>
<gene>
    <name evidence="13" type="ORF">SEMRO_494_G154260.1</name>
</gene>
<sequence length="480" mass="53740">MLRLHVLSCTTLVLSCLLDVSLSKRIRYEPFEIDWDESFESFVPYPEEVARSLDQKSPPVLLEVFSDVDVGEEGLYHVLKGLVHRNERRVIPATHFVIQDGLSAQCRQERVTATTGSNGEPVLMTVTRPIEAENCTLHCTNGGRYCSHASDPNFPGRHHVQEAARRACMIQQHPPSPNGVHDMLLWQYLDLFDQQGCNLHTSDKHHYPDVHNLTECSYTTLDLVEPGLAAAVQQCVEDAGGFDADQENVVLEQQITLQTQQQVNPTAHNPTVRFNGKQYTQDFFVKDVFRAFCDIFPKGTQPFSCNHCQSCSNVRKCLWHLDCDGQTPTLQDYYAHEGRNYTPPATTTATTEAASASTTSGNSQDNNNNLLGGAGPWQIGFLWGIVAGLFVAAVFAYRSFRTRRMISGLRQARVHFEDDFVPHGLSEEDLDRLFPDADQELDAKKHGMSTPQYQSSSIATMLSSDEETEDLSERSLPSIV</sequence>
<evidence type="ECO:0000256" key="8">
    <source>
        <dbReference type="ARBA" id="ARBA00037847"/>
    </source>
</evidence>
<accession>A0A9N8HGN7</accession>
<evidence type="ECO:0000256" key="11">
    <source>
        <dbReference type="SAM" id="SignalP"/>
    </source>
</evidence>
<evidence type="ECO:0000256" key="4">
    <source>
        <dbReference type="ARBA" id="ARBA00022737"/>
    </source>
</evidence>
<keyword evidence="7" id="KW-0325">Glycoprotein</keyword>
<dbReference type="PROSITE" id="PS51257">
    <property type="entry name" value="PROKAR_LIPOPROTEIN"/>
    <property type="match status" value="1"/>
</dbReference>
<evidence type="ECO:0000256" key="6">
    <source>
        <dbReference type="ARBA" id="ARBA00023136"/>
    </source>
</evidence>
<reference evidence="13" key="1">
    <citation type="submission" date="2020-06" db="EMBL/GenBank/DDBJ databases">
        <authorList>
            <consortium name="Plant Systems Biology data submission"/>
        </authorList>
    </citation>
    <scope>NUCLEOTIDE SEQUENCE</scope>
    <source>
        <strain evidence="13">D6</strain>
    </source>
</reference>
<evidence type="ECO:0000313" key="13">
    <source>
        <dbReference type="EMBL" id="CAB9511630.1"/>
    </source>
</evidence>
<dbReference type="Pfam" id="PF25011">
    <property type="entry name" value="VSR_TRX"/>
    <property type="match status" value="1"/>
</dbReference>
<dbReference type="PANTHER" id="PTHR22702">
    <property type="entry name" value="PROTEASE-ASSOCIATED DOMAIN-CONTAINING PROTEIN"/>
    <property type="match status" value="1"/>
</dbReference>
<feature type="domain" description="Vacuolar sorting receptor thioredoxin-like" evidence="12">
    <location>
        <begin position="130"/>
        <end position="293"/>
    </location>
</feature>
<feature type="region of interest" description="Disordered" evidence="9">
    <location>
        <begin position="443"/>
        <end position="480"/>
    </location>
</feature>
<proteinExistence type="predicted"/>
<evidence type="ECO:0000259" key="12">
    <source>
        <dbReference type="Pfam" id="PF25011"/>
    </source>
</evidence>
<feature type="compositionally biased region" description="Polar residues" evidence="9">
    <location>
        <begin position="449"/>
        <end position="461"/>
    </location>
</feature>